<dbReference type="AlphaFoldDB" id="A0A0F9NJS0"/>
<protein>
    <submittedName>
        <fullName evidence="1">Uncharacterized protein</fullName>
    </submittedName>
</protein>
<sequence>MKRVCCVCKKVFGHKAGTGETHGFCKACFKAAQRNLARMLQPWRQEIRQEREK</sequence>
<evidence type="ECO:0000313" key="1">
    <source>
        <dbReference type="EMBL" id="KKN12247.1"/>
    </source>
</evidence>
<dbReference type="EMBL" id="LAZR01004052">
    <property type="protein sequence ID" value="KKN12247.1"/>
    <property type="molecule type" value="Genomic_DNA"/>
</dbReference>
<accession>A0A0F9NJS0</accession>
<feature type="non-terminal residue" evidence="1">
    <location>
        <position position="53"/>
    </location>
</feature>
<name>A0A0F9NJS0_9ZZZZ</name>
<comment type="caution">
    <text evidence="1">The sequence shown here is derived from an EMBL/GenBank/DDBJ whole genome shotgun (WGS) entry which is preliminary data.</text>
</comment>
<organism evidence="1">
    <name type="scientific">marine sediment metagenome</name>
    <dbReference type="NCBI Taxonomy" id="412755"/>
    <lineage>
        <taxon>unclassified sequences</taxon>
        <taxon>metagenomes</taxon>
        <taxon>ecological metagenomes</taxon>
    </lineage>
</organism>
<proteinExistence type="predicted"/>
<reference evidence="1" key="1">
    <citation type="journal article" date="2015" name="Nature">
        <title>Complex archaea that bridge the gap between prokaryotes and eukaryotes.</title>
        <authorList>
            <person name="Spang A."/>
            <person name="Saw J.H."/>
            <person name="Jorgensen S.L."/>
            <person name="Zaremba-Niedzwiedzka K."/>
            <person name="Martijn J."/>
            <person name="Lind A.E."/>
            <person name="van Eijk R."/>
            <person name="Schleper C."/>
            <person name="Guy L."/>
            <person name="Ettema T.J."/>
        </authorList>
    </citation>
    <scope>NUCLEOTIDE SEQUENCE</scope>
</reference>
<gene>
    <name evidence="1" type="ORF">LCGC14_1018640</name>
</gene>